<dbReference type="InterPro" id="IPR018490">
    <property type="entry name" value="cNMP-bd_dom_sf"/>
</dbReference>
<keyword evidence="5" id="KW-1185">Reference proteome</keyword>
<dbReference type="InterPro" id="IPR014710">
    <property type="entry name" value="RmlC-like_jellyroll"/>
</dbReference>
<feature type="domain" description="Cyclic nucleotide-binding" evidence="3">
    <location>
        <begin position="381"/>
        <end position="481"/>
    </location>
</feature>
<dbReference type="InterPro" id="IPR000595">
    <property type="entry name" value="cNMP-bd_dom"/>
</dbReference>
<feature type="compositionally biased region" description="Basic and acidic residues" evidence="1">
    <location>
        <begin position="603"/>
        <end position="615"/>
    </location>
</feature>
<dbReference type="PANTHER" id="PTHR10217">
    <property type="entry name" value="VOLTAGE AND LIGAND GATED POTASSIUM CHANNEL"/>
    <property type="match status" value="1"/>
</dbReference>
<dbReference type="GO" id="GO:0005886">
    <property type="term" value="C:plasma membrane"/>
    <property type="evidence" value="ECO:0007669"/>
    <property type="project" value="TreeGrafter"/>
</dbReference>
<dbReference type="InterPro" id="IPR050818">
    <property type="entry name" value="KCNH_animal-type"/>
</dbReference>
<feature type="region of interest" description="Disordered" evidence="1">
    <location>
        <begin position="560"/>
        <end position="644"/>
    </location>
</feature>
<dbReference type="PANTHER" id="PTHR10217:SF435">
    <property type="entry name" value="POTASSIUM VOLTAGE-GATED CHANNEL PROTEIN EAG"/>
    <property type="match status" value="1"/>
</dbReference>
<feature type="compositionally biased region" description="Low complexity" evidence="1">
    <location>
        <begin position="565"/>
        <end position="585"/>
    </location>
</feature>
<dbReference type="PROSITE" id="PS50042">
    <property type="entry name" value="CNMP_BINDING_3"/>
    <property type="match status" value="1"/>
</dbReference>
<dbReference type="OrthoDB" id="421226at2759"/>
<dbReference type="Proteomes" id="UP000649617">
    <property type="component" value="Unassembled WGS sequence"/>
</dbReference>
<dbReference type="SUPFAM" id="SSF81324">
    <property type="entry name" value="Voltage-gated potassium channels"/>
    <property type="match status" value="1"/>
</dbReference>
<name>A0A812LR84_SYMPI</name>
<dbReference type="GO" id="GO:0005249">
    <property type="term" value="F:voltage-gated potassium channel activity"/>
    <property type="evidence" value="ECO:0007669"/>
    <property type="project" value="TreeGrafter"/>
</dbReference>
<evidence type="ECO:0000313" key="4">
    <source>
        <dbReference type="EMBL" id="CAE7249696.1"/>
    </source>
</evidence>
<dbReference type="GO" id="GO:0042391">
    <property type="term" value="P:regulation of membrane potential"/>
    <property type="evidence" value="ECO:0007669"/>
    <property type="project" value="TreeGrafter"/>
</dbReference>
<reference evidence="4" key="1">
    <citation type="submission" date="2021-02" db="EMBL/GenBank/DDBJ databases">
        <authorList>
            <person name="Dougan E. K."/>
            <person name="Rhodes N."/>
            <person name="Thang M."/>
            <person name="Chan C."/>
        </authorList>
    </citation>
    <scope>NUCLEOTIDE SEQUENCE</scope>
</reference>
<dbReference type="CDD" id="cd00038">
    <property type="entry name" value="CAP_ED"/>
    <property type="match status" value="1"/>
</dbReference>
<gene>
    <name evidence="4" type="primary">CNGA3</name>
    <name evidence="4" type="ORF">SPIL2461_LOCUS4733</name>
</gene>
<sequence length="644" mass="73738">MILVPLSVYNLDITSFELPGTRLGFVWEFEDVDKGAPLAAFMGRPLQPRHPMTIFSATFWTLDFVLAFFVGYYVSGIPSRFENRGAAHALQHLMGLPPLTHVLQGTLELRPQYTSRNYAKTWMVPDLILLMPRGLEWQALMNIHQLGRNCWWCVSFQRSDQGLNGSTLRSAKLLRAAKLPGFFRYLPMFISRSEYITLSLGIVRHLLGILFINHVIASFWYLLGEEQGGWLEVYEIPVADWWYSYLVTLHWSLTQFTPASMSVQPQTLPERAFNVAVVIFALVTFSSFVSSITNLMTHLRNLESGEQILFSKLEDFMQSRKFSFYLTIRVRRYLDQRLAEKRSKPEEQDIELLQRLSEPLKMEVHFEMHSPTLTKHPLLFAYSRLNEPAMMKLCHTALRTMQLSADDYLFTKGETAKTMYFAISGALVYTKEDEPAPYPVQAPAYFSEMVLWCPWSHCGSMRAKTDCKILCLDAAQFFDVVQHAKNCQLEVCAYAERALHIQNKYFDKDSRSDLNIGKYNARRIVKKTFPKGSLDVRPAWYMPAARSLNRHNSAGLMGGLRRQLSSQVSQGSESEASSDSSVERFSVQRRIVEQDNEQSLMLDSEKSGRNAKESRASNNSKISKRSMESELPPVKPPPSMQPLS</sequence>
<dbReference type="Gene3D" id="1.10.287.70">
    <property type="match status" value="1"/>
</dbReference>
<feature type="transmembrane region" description="Helical" evidence="2">
    <location>
        <begin position="52"/>
        <end position="74"/>
    </location>
</feature>
<dbReference type="Gene3D" id="2.60.120.10">
    <property type="entry name" value="Jelly Rolls"/>
    <property type="match status" value="1"/>
</dbReference>
<dbReference type="SUPFAM" id="SSF51206">
    <property type="entry name" value="cAMP-binding domain-like"/>
    <property type="match status" value="1"/>
</dbReference>
<organism evidence="4 5">
    <name type="scientific">Symbiodinium pilosum</name>
    <name type="common">Dinoflagellate</name>
    <dbReference type="NCBI Taxonomy" id="2952"/>
    <lineage>
        <taxon>Eukaryota</taxon>
        <taxon>Sar</taxon>
        <taxon>Alveolata</taxon>
        <taxon>Dinophyceae</taxon>
        <taxon>Suessiales</taxon>
        <taxon>Symbiodiniaceae</taxon>
        <taxon>Symbiodinium</taxon>
    </lineage>
</organism>
<feature type="transmembrane region" description="Helical" evidence="2">
    <location>
        <begin position="242"/>
        <end position="260"/>
    </location>
</feature>
<feature type="compositionally biased region" description="Pro residues" evidence="1">
    <location>
        <begin position="633"/>
        <end position="644"/>
    </location>
</feature>
<evidence type="ECO:0000313" key="5">
    <source>
        <dbReference type="Proteomes" id="UP000649617"/>
    </source>
</evidence>
<proteinExistence type="predicted"/>
<keyword evidence="2" id="KW-0812">Transmembrane</keyword>
<accession>A0A812LR84</accession>
<keyword evidence="2" id="KW-0472">Membrane</keyword>
<dbReference type="EMBL" id="CAJNIZ010006402">
    <property type="protein sequence ID" value="CAE7249696.1"/>
    <property type="molecule type" value="Genomic_DNA"/>
</dbReference>
<comment type="caution">
    <text evidence="4">The sequence shown here is derived from an EMBL/GenBank/DDBJ whole genome shotgun (WGS) entry which is preliminary data.</text>
</comment>
<evidence type="ECO:0000259" key="3">
    <source>
        <dbReference type="PROSITE" id="PS50042"/>
    </source>
</evidence>
<dbReference type="Pfam" id="PF00027">
    <property type="entry name" value="cNMP_binding"/>
    <property type="match status" value="1"/>
</dbReference>
<feature type="transmembrane region" description="Helical" evidence="2">
    <location>
        <begin position="272"/>
        <end position="292"/>
    </location>
</feature>
<evidence type="ECO:0000256" key="2">
    <source>
        <dbReference type="SAM" id="Phobius"/>
    </source>
</evidence>
<dbReference type="AlphaFoldDB" id="A0A812LR84"/>
<evidence type="ECO:0000256" key="1">
    <source>
        <dbReference type="SAM" id="MobiDB-lite"/>
    </source>
</evidence>
<feature type="transmembrane region" description="Helical" evidence="2">
    <location>
        <begin position="195"/>
        <end position="222"/>
    </location>
</feature>
<keyword evidence="2" id="KW-1133">Transmembrane helix</keyword>
<protein>
    <submittedName>
        <fullName evidence="4">CNGA3 protein</fullName>
    </submittedName>
</protein>